<keyword evidence="2 5" id="KW-0238">DNA-binding</keyword>
<sequence length="337" mass="36274">MSSDAPTRRPTIKDVARLAGVSHQTVSRYLRSDTSINDAMRESIRQAIAQLGYRPNLAARAMRNRKTGRLALLMPSGTAVSSLEMLAGATADAREAGYSIEVIILGDPVEARAQRVMELSDYGVFEGMLSLTPLPSLPHRAVSGGTVIAVSADYDDQMRSIGALADATSASEIIERLASQGHRRFLHMAGDYAHTAAGARRQVYLDTVRRLGLESYGVVDCEWLPARAREAIRNLPEDSGVTAVIAANDLLAAATVRGALDRGWSVPRDLSVTGWDNNPVGAEMVPSLTTVAVDNEHLGRRAVRRLLAVMAGEPAPEEDGLLTRIIWRESTAPPGRS</sequence>
<dbReference type="Pfam" id="PF13377">
    <property type="entry name" value="Peripla_BP_3"/>
    <property type="match status" value="1"/>
</dbReference>
<keyword evidence="1" id="KW-0805">Transcription regulation</keyword>
<dbReference type="RefSeq" id="WP_033303476.1">
    <property type="nucleotide sequence ID" value="NZ_JBHSJE010000014.1"/>
</dbReference>
<dbReference type="GeneID" id="31235627"/>
<dbReference type="EMBL" id="JBHSJE010000014">
    <property type="protein sequence ID" value="MFC4983196.1"/>
    <property type="molecule type" value="Genomic_DNA"/>
</dbReference>
<accession>A0ABV9VI53</accession>
<dbReference type="SUPFAM" id="SSF47413">
    <property type="entry name" value="lambda repressor-like DNA-binding domains"/>
    <property type="match status" value="1"/>
</dbReference>
<dbReference type="Gene3D" id="3.40.50.2300">
    <property type="match status" value="2"/>
</dbReference>
<proteinExistence type="predicted"/>
<dbReference type="PROSITE" id="PS00356">
    <property type="entry name" value="HTH_LACI_1"/>
    <property type="match status" value="1"/>
</dbReference>
<keyword evidence="6" id="KW-1185">Reference proteome</keyword>
<dbReference type="InterPro" id="IPR028082">
    <property type="entry name" value="Peripla_BP_I"/>
</dbReference>
<dbReference type="InterPro" id="IPR046335">
    <property type="entry name" value="LacI/GalR-like_sensor"/>
</dbReference>
<gene>
    <name evidence="5" type="ORF">ACFPL4_33510</name>
</gene>
<dbReference type="InterPro" id="IPR000843">
    <property type="entry name" value="HTH_LacI"/>
</dbReference>
<dbReference type="CDD" id="cd01392">
    <property type="entry name" value="HTH_LacI"/>
    <property type="match status" value="1"/>
</dbReference>
<dbReference type="PANTHER" id="PTHR30146">
    <property type="entry name" value="LACI-RELATED TRANSCRIPTIONAL REPRESSOR"/>
    <property type="match status" value="1"/>
</dbReference>
<evidence type="ECO:0000313" key="6">
    <source>
        <dbReference type="Proteomes" id="UP001595908"/>
    </source>
</evidence>
<evidence type="ECO:0000256" key="1">
    <source>
        <dbReference type="ARBA" id="ARBA00023015"/>
    </source>
</evidence>
<protein>
    <submittedName>
        <fullName evidence="5">LacI family DNA-binding transcriptional regulator</fullName>
    </submittedName>
</protein>
<name>A0ABV9VI53_STRAZ</name>
<dbReference type="Gene3D" id="1.10.260.40">
    <property type="entry name" value="lambda repressor-like DNA-binding domains"/>
    <property type="match status" value="1"/>
</dbReference>
<dbReference type="PANTHER" id="PTHR30146:SF109">
    <property type="entry name" value="HTH-TYPE TRANSCRIPTIONAL REGULATOR GALS"/>
    <property type="match status" value="1"/>
</dbReference>
<dbReference type="SUPFAM" id="SSF53822">
    <property type="entry name" value="Periplasmic binding protein-like I"/>
    <property type="match status" value="1"/>
</dbReference>
<dbReference type="Pfam" id="PF00356">
    <property type="entry name" value="LacI"/>
    <property type="match status" value="1"/>
</dbReference>
<feature type="domain" description="HTH lacI-type" evidence="4">
    <location>
        <begin position="10"/>
        <end position="64"/>
    </location>
</feature>
<dbReference type="Proteomes" id="UP001595908">
    <property type="component" value="Unassembled WGS sequence"/>
</dbReference>
<dbReference type="InterPro" id="IPR010982">
    <property type="entry name" value="Lambda_DNA-bd_dom_sf"/>
</dbReference>
<evidence type="ECO:0000259" key="4">
    <source>
        <dbReference type="PROSITE" id="PS50932"/>
    </source>
</evidence>
<reference evidence="6" key="1">
    <citation type="journal article" date="2019" name="Int. J. Syst. Evol. Microbiol.">
        <title>The Global Catalogue of Microorganisms (GCM) 10K type strain sequencing project: providing services to taxonomists for standard genome sequencing and annotation.</title>
        <authorList>
            <consortium name="The Broad Institute Genomics Platform"/>
            <consortium name="The Broad Institute Genome Sequencing Center for Infectious Disease"/>
            <person name="Wu L."/>
            <person name="Ma J."/>
        </authorList>
    </citation>
    <scope>NUCLEOTIDE SEQUENCE [LARGE SCALE GENOMIC DNA]</scope>
    <source>
        <strain evidence="6">ICMP 257</strain>
    </source>
</reference>
<organism evidence="5 6">
    <name type="scientific">Streptomyces atroolivaceus</name>
    <dbReference type="NCBI Taxonomy" id="66869"/>
    <lineage>
        <taxon>Bacteria</taxon>
        <taxon>Bacillati</taxon>
        <taxon>Actinomycetota</taxon>
        <taxon>Actinomycetes</taxon>
        <taxon>Kitasatosporales</taxon>
        <taxon>Streptomycetaceae</taxon>
        <taxon>Streptomyces</taxon>
    </lineage>
</organism>
<evidence type="ECO:0000256" key="2">
    <source>
        <dbReference type="ARBA" id="ARBA00023125"/>
    </source>
</evidence>
<comment type="caution">
    <text evidence="5">The sequence shown here is derived from an EMBL/GenBank/DDBJ whole genome shotgun (WGS) entry which is preliminary data.</text>
</comment>
<dbReference type="PROSITE" id="PS50932">
    <property type="entry name" value="HTH_LACI_2"/>
    <property type="match status" value="1"/>
</dbReference>
<keyword evidence="3" id="KW-0804">Transcription</keyword>
<evidence type="ECO:0000256" key="3">
    <source>
        <dbReference type="ARBA" id="ARBA00023163"/>
    </source>
</evidence>
<dbReference type="SMART" id="SM00354">
    <property type="entry name" value="HTH_LACI"/>
    <property type="match status" value="1"/>
</dbReference>
<evidence type="ECO:0000313" key="5">
    <source>
        <dbReference type="EMBL" id="MFC4983196.1"/>
    </source>
</evidence>
<dbReference type="GO" id="GO:0003677">
    <property type="term" value="F:DNA binding"/>
    <property type="evidence" value="ECO:0007669"/>
    <property type="project" value="UniProtKB-KW"/>
</dbReference>